<reference evidence="1" key="2">
    <citation type="submission" date="2015-03" db="EMBL/GenBank/DDBJ databases">
        <authorList>
            <person name="Chow C.-E.T."/>
            <person name="Winget D.M."/>
            <person name="White R.A.III."/>
            <person name="Hallam S.J."/>
            <person name="Suttle C.A."/>
        </authorList>
    </citation>
    <scope>NUCLEOTIDE SEQUENCE</scope>
    <source>
        <strain evidence="1">Oxic1_1</strain>
    </source>
</reference>
<name>A0A0F7L7V9_9VIRU</name>
<protein>
    <submittedName>
        <fullName evidence="1">Uncharacterized protein</fullName>
    </submittedName>
</protein>
<dbReference type="EMBL" id="KR029596">
    <property type="protein sequence ID" value="AKH47633.1"/>
    <property type="molecule type" value="Genomic_DNA"/>
</dbReference>
<reference evidence="1" key="1">
    <citation type="journal article" date="2015" name="Front. Microbiol.">
        <title>Combining genomic sequencing methods to explore viral diversity and reveal potential virus-host interactions.</title>
        <authorList>
            <person name="Chow C.E."/>
            <person name="Winget D.M."/>
            <person name="White R.A.III."/>
            <person name="Hallam S.J."/>
            <person name="Suttle C.A."/>
        </authorList>
    </citation>
    <scope>NUCLEOTIDE SEQUENCE</scope>
    <source>
        <strain evidence="1">Oxic1_1</strain>
    </source>
</reference>
<proteinExistence type="predicted"/>
<accession>A0A0F7L7V9</accession>
<evidence type="ECO:0000313" key="1">
    <source>
        <dbReference type="EMBL" id="AKH47633.1"/>
    </source>
</evidence>
<sequence>MLARSPRRAPRRMLPTLPHLNRPRTLVMSWLWLRRMSFRLRQTSTLSDRLRSSIAQSF</sequence>
<organism evidence="1">
    <name type="scientific">uncultured marine virus</name>
    <dbReference type="NCBI Taxonomy" id="186617"/>
    <lineage>
        <taxon>Viruses</taxon>
        <taxon>environmental samples</taxon>
    </lineage>
</organism>